<gene>
    <name evidence="8" type="ORF">MUB46_11490</name>
</gene>
<keyword evidence="2" id="KW-0229">DNA integration</keyword>
<keyword evidence="3 5" id="KW-0238">DNA-binding</keyword>
<evidence type="ECO:0000256" key="5">
    <source>
        <dbReference type="PROSITE-ProRule" id="PRU01248"/>
    </source>
</evidence>
<evidence type="ECO:0000259" key="7">
    <source>
        <dbReference type="PROSITE" id="PS51900"/>
    </source>
</evidence>
<accession>A0AAW5R195</accession>
<keyword evidence="9" id="KW-1185">Reference proteome</keyword>
<sequence>MKPKGRHPEKALNPARIRATTQPGRYADGNGLYLVVAPSGAKRWVLRTVVHGRRRDIGLGGLQLVSLSEAREQAVQLRKLARDGGDPLAEKRKVRTVVPTFAEAAVIVHADHKSAWRNSKHADQWINTLRDYAFPYIGDRRVDHIDTPEVLRVLSPIWLTKPETARRVRQRIGTVLDWAKAAGFRSEGNPVEGVSKGLPRQPDRKSHHAAMPYADVPEFVSRLREGGTSEINRLAFEFLILTAARTSEVLKAEWTEFDIEGALWTVPAARMKAKREHRVPLSARAVTVLKRAQELSGDSRFVFAGRSSDKPLSNMAFLMVLRRMNLPVTAHGFRSAFSDWSAERTNFPREVCEMALAHTVKNKAEAAYRRGDLLEKRRELMATWEAFLSSETSNIVPLRIG</sequence>
<dbReference type="CDD" id="cd00801">
    <property type="entry name" value="INT_P4_C"/>
    <property type="match status" value="1"/>
</dbReference>
<feature type="domain" description="Tyr recombinase" evidence="6">
    <location>
        <begin position="206"/>
        <end position="381"/>
    </location>
</feature>
<proteinExistence type="inferred from homology"/>
<feature type="domain" description="Core-binding (CB)" evidence="7">
    <location>
        <begin position="99"/>
        <end position="180"/>
    </location>
</feature>
<dbReference type="Gene3D" id="1.10.150.130">
    <property type="match status" value="1"/>
</dbReference>
<dbReference type="InterPro" id="IPR013762">
    <property type="entry name" value="Integrase-like_cat_sf"/>
</dbReference>
<dbReference type="PANTHER" id="PTHR30629:SF2">
    <property type="entry name" value="PROPHAGE INTEGRASE INTS-RELATED"/>
    <property type="match status" value="1"/>
</dbReference>
<evidence type="ECO:0000256" key="1">
    <source>
        <dbReference type="ARBA" id="ARBA00008857"/>
    </source>
</evidence>
<evidence type="ECO:0000256" key="2">
    <source>
        <dbReference type="ARBA" id="ARBA00022908"/>
    </source>
</evidence>
<evidence type="ECO:0000256" key="4">
    <source>
        <dbReference type="ARBA" id="ARBA00023172"/>
    </source>
</evidence>
<comment type="caution">
    <text evidence="8">The sequence shown here is derived from an EMBL/GenBank/DDBJ whole genome shotgun (WGS) entry which is preliminary data.</text>
</comment>
<dbReference type="AlphaFoldDB" id="A0AAW5R195"/>
<dbReference type="InterPro" id="IPR002104">
    <property type="entry name" value="Integrase_catalytic"/>
</dbReference>
<dbReference type="InterPro" id="IPR038488">
    <property type="entry name" value="Integrase_DNA-bd_sf"/>
</dbReference>
<dbReference type="InterPro" id="IPR053876">
    <property type="entry name" value="Phage_int_M"/>
</dbReference>
<organism evidence="8 9">
    <name type="scientific">Microbaculum marinisediminis</name>
    <dbReference type="NCBI Taxonomy" id="2931392"/>
    <lineage>
        <taxon>Bacteria</taxon>
        <taxon>Pseudomonadati</taxon>
        <taxon>Pseudomonadota</taxon>
        <taxon>Alphaproteobacteria</taxon>
        <taxon>Hyphomicrobiales</taxon>
        <taxon>Tepidamorphaceae</taxon>
        <taxon>Microbaculum</taxon>
    </lineage>
</organism>
<keyword evidence="4" id="KW-0233">DNA recombination</keyword>
<dbReference type="Gene3D" id="3.30.160.390">
    <property type="entry name" value="Integrase, DNA-binding domain"/>
    <property type="match status" value="1"/>
</dbReference>
<dbReference type="PROSITE" id="PS51898">
    <property type="entry name" value="TYR_RECOMBINASE"/>
    <property type="match status" value="1"/>
</dbReference>
<dbReference type="GO" id="GO:0015074">
    <property type="term" value="P:DNA integration"/>
    <property type="evidence" value="ECO:0007669"/>
    <property type="project" value="UniProtKB-KW"/>
</dbReference>
<dbReference type="Pfam" id="PF22022">
    <property type="entry name" value="Phage_int_M"/>
    <property type="match status" value="1"/>
</dbReference>
<dbReference type="SUPFAM" id="SSF56349">
    <property type="entry name" value="DNA breaking-rejoining enzymes"/>
    <property type="match status" value="1"/>
</dbReference>
<protein>
    <submittedName>
        <fullName evidence="8">Integrase arm-type DNA-binding domain-containing protein</fullName>
    </submittedName>
</protein>
<evidence type="ECO:0000313" key="9">
    <source>
        <dbReference type="Proteomes" id="UP001320898"/>
    </source>
</evidence>
<dbReference type="Pfam" id="PF00589">
    <property type="entry name" value="Phage_integrase"/>
    <property type="match status" value="1"/>
</dbReference>
<dbReference type="InterPro" id="IPR050808">
    <property type="entry name" value="Phage_Integrase"/>
</dbReference>
<dbReference type="PROSITE" id="PS51900">
    <property type="entry name" value="CB"/>
    <property type="match status" value="1"/>
</dbReference>
<reference evidence="8 9" key="1">
    <citation type="submission" date="2022-04" db="EMBL/GenBank/DDBJ databases">
        <authorList>
            <person name="Ye Y.-Q."/>
            <person name="Du Z.-J."/>
        </authorList>
    </citation>
    <scope>NUCLEOTIDE SEQUENCE [LARGE SCALE GENOMIC DNA]</scope>
    <source>
        <strain evidence="8 9">A6E488</strain>
    </source>
</reference>
<evidence type="ECO:0000256" key="3">
    <source>
        <dbReference type="ARBA" id="ARBA00023125"/>
    </source>
</evidence>
<dbReference type="InterPro" id="IPR025166">
    <property type="entry name" value="Integrase_DNA_bind_dom"/>
</dbReference>
<evidence type="ECO:0000259" key="6">
    <source>
        <dbReference type="PROSITE" id="PS51898"/>
    </source>
</evidence>
<dbReference type="InterPro" id="IPR044068">
    <property type="entry name" value="CB"/>
</dbReference>
<dbReference type="Gene3D" id="1.10.443.10">
    <property type="entry name" value="Intergrase catalytic core"/>
    <property type="match status" value="1"/>
</dbReference>
<name>A0AAW5R195_9HYPH</name>
<dbReference type="EMBL" id="JALIDZ010000004">
    <property type="protein sequence ID" value="MCT8972481.1"/>
    <property type="molecule type" value="Genomic_DNA"/>
</dbReference>
<dbReference type="PANTHER" id="PTHR30629">
    <property type="entry name" value="PROPHAGE INTEGRASE"/>
    <property type="match status" value="1"/>
</dbReference>
<dbReference type="InterPro" id="IPR010998">
    <property type="entry name" value="Integrase_recombinase_N"/>
</dbReference>
<dbReference type="Proteomes" id="UP001320898">
    <property type="component" value="Unassembled WGS sequence"/>
</dbReference>
<comment type="similarity">
    <text evidence="1">Belongs to the 'phage' integrase family.</text>
</comment>
<dbReference type="Pfam" id="PF13356">
    <property type="entry name" value="Arm-DNA-bind_3"/>
    <property type="match status" value="1"/>
</dbReference>
<dbReference type="RefSeq" id="WP_261616039.1">
    <property type="nucleotide sequence ID" value="NZ_JALIDZ010000004.1"/>
</dbReference>
<evidence type="ECO:0000313" key="8">
    <source>
        <dbReference type="EMBL" id="MCT8972481.1"/>
    </source>
</evidence>
<dbReference type="GO" id="GO:0003677">
    <property type="term" value="F:DNA binding"/>
    <property type="evidence" value="ECO:0007669"/>
    <property type="project" value="UniProtKB-UniRule"/>
</dbReference>
<dbReference type="GO" id="GO:0006310">
    <property type="term" value="P:DNA recombination"/>
    <property type="evidence" value="ECO:0007669"/>
    <property type="project" value="UniProtKB-KW"/>
</dbReference>
<dbReference type="InterPro" id="IPR011010">
    <property type="entry name" value="DNA_brk_join_enz"/>
</dbReference>